<gene>
    <name evidence="1" type="ORF">SAMEA4364220_00006</name>
</gene>
<dbReference type="eggNOG" id="ENOG5033A2M">
    <property type="taxonomic scope" value="Bacteria"/>
</dbReference>
<dbReference type="InterPro" id="IPR021321">
    <property type="entry name" value="DUF2922"/>
</dbReference>
<evidence type="ECO:0000313" key="1">
    <source>
        <dbReference type="EMBL" id="SNU93457.1"/>
    </source>
</evidence>
<dbReference type="Pfam" id="PF11148">
    <property type="entry name" value="DUF2922"/>
    <property type="match status" value="1"/>
</dbReference>
<reference evidence="1 2" key="1">
    <citation type="submission" date="2017-06" db="EMBL/GenBank/DDBJ databases">
        <authorList>
            <consortium name="Pathogen Informatics"/>
        </authorList>
    </citation>
    <scope>NUCLEOTIDE SEQUENCE [LARGE SCALE GENOMIC DNA]</scope>
    <source>
        <strain evidence="1 2">NCTC10570</strain>
    </source>
</reference>
<dbReference type="Proteomes" id="UP000215383">
    <property type="component" value="Chromosome 1"/>
</dbReference>
<accession>A0A239T6V4</accession>
<keyword evidence="2" id="KW-1185">Reference proteome</keyword>
<dbReference type="GeneID" id="78506054"/>
<organism evidence="1 2">
    <name type="scientific">Megamonas hypermegale</name>
    <dbReference type="NCBI Taxonomy" id="158847"/>
    <lineage>
        <taxon>Bacteria</taxon>
        <taxon>Bacillati</taxon>
        <taxon>Bacillota</taxon>
        <taxon>Negativicutes</taxon>
        <taxon>Selenomonadales</taxon>
        <taxon>Selenomonadaceae</taxon>
        <taxon>Megamonas</taxon>
    </lineage>
</organism>
<name>A0A239T6V4_9FIRM</name>
<dbReference type="EMBL" id="LT906446">
    <property type="protein sequence ID" value="SNU93457.1"/>
    <property type="molecule type" value="Genomic_DNA"/>
</dbReference>
<protein>
    <submittedName>
        <fullName evidence="1">Protein of uncharacterized function (DUF2922)</fullName>
    </submittedName>
</protein>
<dbReference type="RefSeq" id="WP_027889508.1">
    <property type="nucleotide sequence ID" value="NZ_LT906446.1"/>
</dbReference>
<sequence>MADTRKLTMVFSLDNGDDFKYNLADPKDDLTKAQVDEAMQAMIDNNAILKDGHGAATIKEAYITTTTQTVLE</sequence>
<proteinExistence type="predicted"/>
<dbReference type="AlphaFoldDB" id="A0A239T6V4"/>
<evidence type="ECO:0000313" key="2">
    <source>
        <dbReference type="Proteomes" id="UP000215383"/>
    </source>
</evidence>